<dbReference type="SUPFAM" id="SSF53335">
    <property type="entry name" value="S-adenosyl-L-methionine-dependent methyltransferases"/>
    <property type="match status" value="1"/>
</dbReference>
<dbReference type="CDD" id="cd02440">
    <property type="entry name" value="AdoMet_MTases"/>
    <property type="match status" value="1"/>
</dbReference>
<comment type="caution">
    <text evidence="2">The sequence shown here is derived from an EMBL/GenBank/DDBJ whole genome shotgun (WGS) entry which is preliminary data.</text>
</comment>
<dbReference type="AlphaFoldDB" id="A0A1F6N900"/>
<name>A0A1F6N900_9BACT</name>
<reference evidence="2 3" key="1">
    <citation type="journal article" date="2016" name="Nat. Commun.">
        <title>Thousands of microbial genomes shed light on interconnected biogeochemical processes in an aquifer system.</title>
        <authorList>
            <person name="Anantharaman K."/>
            <person name="Brown C.T."/>
            <person name="Hug L.A."/>
            <person name="Sharon I."/>
            <person name="Castelle C.J."/>
            <person name="Probst A.J."/>
            <person name="Thomas B.C."/>
            <person name="Singh A."/>
            <person name="Wilkins M.J."/>
            <person name="Karaoz U."/>
            <person name="Brodie E.L."/>
            <person name="Williams K.H."/>
            <person name="Hubbard S.S."/>
            <person name="Banfield J.F."/>
        </authorList>
    </citation>
    <scope>NUCLEOTIDE SEQUENCE [LARGE SCALE GENOMIC DNA]</scope>
</reference>
<dbReference type="STRING" id="1798689.A3I29_01945"/>
<dbReference type="Pfam" id="PF08241">
    <property type="entry name" value="Methyltransf_11"/>
    <property type="match status" value="1"/>
</dbReference>
<dbReference type="Proteomes" id="UP000178726">
    <property type="component" value="Unassembled WGS sequence"/>
</dbReference>
<evidence type="ECO:0000259" key="1">
    <source>
        <dbReference type="Pfam" id="PF08241"/>
    </source>
</evidence>
<accession>A0A1F6N900</accession>
<gene>
    <name evidence="2" type="ORF">A3I29_01945</name>
</gene>
<evidence type="ECO:0000313" key="2">
    <source>
        <dbReference type="EMBL" id="OGH80364.1"/>
    </source>
</evidence>
<dbReference type="Gene3D" id="3.40.50.150">
    <property type="entry name" value="Vaccinia Virus protein VP39"/>
    <property type="match status" value="1"/>
</dbReference>
<dbReference type="EMBL" id="MFQK01000052">
    <property type="protein sequence ID" value="OGH80364.1"/>
    <property type="molecule type" value="Genomic_DNA"/>
</dbReference>
<dbReference type="PANTHER" id="PTHR43591:SF24">
    <property type="entry name" value="2-METHOXY-6-POLYPRENYL-1,4-BENZOQUINOL METHYLASE, MITOCHONDRIAL"/>
    <property type="match status" value="1"/>
</dbReference>
<dbReference type="PANTHER" id="PTHR43591">
    <property type="entry name" value="METHYLTRANSFERASE"/>
    <property type="match status" value="1"/>
</dbReference>
<sequence>MGKRKAKLHSSKSGYNLVAKEYDKKESYLNSFEQGNFSSLLTTVRGQKILDVGAGTGRLSLLLARAGASVTALDVSEEMLKVLNRKNKNIASVIGDAENLPFPDMVFDMVMATFVIVHLKDPGRFFDEARRILKEGGKLIVTNINQKDPPIIETKEGNIVIDSYYHRPEKIRQMLEDRALAIEDETFIKEKGLWINQIIIVKK</sequence>
<dbReference type="InterPro" id="IPR013216">
    <property type="entry name" value="Methyltransf_11"/>
</dbReference>
<dbReference type="GO" id="GO:0008757">
    <property type="term" value="F:S-adenosylmethionine-dependent methyltransferase activity"/>
    <property type="evidence" value="ECO:0007669"/>
    <property type="project" value="InterPro"/>
</dbReference>
<evidence type="ECO:0000313" key="3">
    <source>
        <dbReference type="Proteomes" id="UP000178726"/>
    </source>
</evidence>
<proteinExistence type="predicted"/>
<feature type="domain" description="Methyltransferase type 11" evidence="1">
    <location>
        <begin position="50"/>
        <end position="141"/>
    </location>
</feature>
<dbReference type="InterPro" id="IPR029063">
    <property type="entry name" value="SAM-dependent_MTases_sf"/>
</dbReference>
<protein>
    <recommendedName>
        <fullName evidence="1">Methyltransferase type 11 domain-containing protein</fullName>
    </recommendedName>
</protein>
<organism evidence="2 3">
    <name type="scientific">Candidatus Magasanikbacteria bacterium RIFCSPLOWO2_02_FULL_44_11</name>
    <dbReference type="NCBI Taxonomy" id="1798689"/>
    <lineage>
        <taxon>Bacteria</taxon>
        <taxon>Candidatus Magasanikiibacteriota</taxon>
    </lineage>
</organism>